<feature type="compositionally biased region" description="Gly residues" evidence="1">
    <location>
        <begin position="192"/>
        <end position="201"/>
    </location>
</feature>
<feature type="compositionally biased region" description="Basic and acidic residues" evidence="1">
    <location>
        <begin position="105"/>
        <end position="114"/>
    </location>
</feature>
<feature type="compositionally biased region" description="Polar residues" evidence="1">
    <location>
        <begin position="22"/>
        <end position="36"/>
    </location>
</feature>
<proteinExistence type="predicted"/>
<sequence>MDGSAASRGASADSGGDGYSPQHYSPTRSLSPSRYQALSPERLRTRLTPLEQYRTQVEHTPRQPDTILGSPVSFPAFPAFPKHFHVTNELLGGSNVYPSGFMAKLRKDPNERKPPRLRRKKTLSSDEAKPAAAPAPKPKPTAGARRPRASWHACYAGAGTDVASDSGPEKSDLPSRFSTAGWSVSVSNDSGGVSGASGSGAGSSPPLHGQFPPKKDTRQRKPASADKSTRDQHEYIDEAIVKEEEERARARSPHARSLAPSFRSRSPTSRSPEPSRAGFPVDGLGEMAPNADAAPVAASAPSPQDAPVRMPDAAPAPPGDLADGAPNDGGSMSPDTLGELRPRQMEGSDAIAGEHLRNRMLSTDDVAVATAFPLLHEGGDAPSFTKHVSASPEHIYAKPNVAAALPMLVGSAGELAAAPGAAAHDRMVSDAADALVQHLKQPKANFRASSGDGTIQALYDVVARSLAGRVRGPVDRVTVLAAQKELNALAYNAGSGAPRSKAGRQWQALGSEVFSAHLKDELAGRIGFLSHGEAPHASKYLRLLYLEQEALLQPRRVDTSDDLSLLGNGAAEIRMLPKAPFDDVVAWIQQQASLGPPAFELNPPPSRPSPRRVAGEVRVPRTPLQPRTPPKPKDGEEREGSVGELSAPPDLHDDPEAEYRHANLALSAKALDKVGFFGDGTPGSSRVNSRQASLQSVSRTPSRGGSKTTPRSMSQSQEGVARSISDSPTFTEQDSMSTLSYQFNRVFSPPTQHSLQRPATVGTPWAEKDGLKLVPQEEGAPALGALGVPEPKVQYGFHMAYFDTATAQWKPLDAAADWQDAVLGALNTLKPNPKVYVTSWPQGAAASGVGALREPASRLASRAHAGVGQSLSLESPKYSSSEPLYWPGAGPEAPEAPATNRVGPEPVVLKAQEVRRLPGFGGVAKKRIEEDALTAHVLQASASLGSLGVSHRPVGAPHRAVTLEKTGFAPSVTSSLGSFRRRVSSLSTTRFAASASASDLSSTSMPAAAAPRFKGSASLTTLLDAGPRGATHVDNLALSLTSRSRAVAQRDRVRKRRSHVVNTYSNSLRKYNFDRLLGDYA</sequence>
<feature type="compositionally biased region" description="Low complexity" evidence="1">
    <location>
        <begin position="1"/>
        <end position="14"/>
    </location>
</feature>
<dbReference type="EMBL" id="HBGJ01041072">
    <property type="protein sequence ID" value="CAD9267410.1"/>
    <property type="molecule type" value="Transcribed_RNA"/>
</dbReference>
<feature type="region of interest" description="Disordered" evidence="1">
    <location>
        <begin position="596"/>
        <end position="655"/>
    </location>
</feature>
<feature type="region of interest" description="Disordered" evidence="1">
    <location>
        <begin position="1"/>
        <end position="49"/>
    </location>
</feature>
<feature type="region of interest" description="Disordered" evidence="1">
    <location>
        <begin position="105"/>
        <end position="149"/>
    </location>
</feature>
<feature type="compositionally biased region" description="Basic and acidic residues" evidence="1">
    <location>
        <begin position="223"/>
        <end position="249"/>
    </location>
</feature>
<feature type="compositionally biased region" description="Low complexity" evidence="1">
    <location>
        <begin position="288"/>
        <end position="330"/>
    </location>
</feature>
<reference evidence="2" key="1">
    <citation type="submission" date="2021-01" db="EMBL/GenBank/DDBJ databases">
        <authorList>
            <person name="Corre E."/>
            <person name="Pelletier E."/>
            <person name="Niang G."/>
            <person name="Scheremetjew M."/>
            <person name="Finn R."/>
            <person name="Kale V."/>
            <person name="Holt S."/>
            <person name="Cochrane G."/>
            <person name="Meng A."/>
            <person name="Brown T."/>
            <person name="Cohen L."/>
        </authorList>
    </citation>
    <scope>NUCLEOTIDE SEQUENCE</scope>
    <source>
        <strain evidence="2">CCMP2877</strain>
    </source>
</reference>
<name>A0A7S1UHR0_9STRA</name>
<protein>
    <submittedName>
        <fullName evidence="2">Uncharacterized protein</fullName>
    </submittedName>
</protein>
<accession>A0A7S1UHR0</accession>
<dbReference type="AlphaFoldDB" id="A0A7S1UHR0"/>
<evidence type="ECO:0000313" key="2">
    <source>
        <dbReference type="EMBL" id="CAD9267410.1"/>
    </source>
</evidence>
<gene>
    <name evidence="2" type="ORF">PPAR1163_LOCUS25837</name>
</gene>
<feature type="compositionally biased region" description="Low complexity" evidence="1">
    <location>
        <begin position="260"/>
        <end position="276"/>
    </location>
</feature>
<evidence type="ECO:0000256" key="1">
    <source>
        <dbReference type="SAM" id="MobiDB-lite"/>
    </source>
</evidence>
<feature type="compositionally biased region" description="Basic and acidic residues" evidence="1">
    <location>
        <begin position="631"/>
        <end position="641"/>
    </location>
</feature>
<feature type="region of interest" description="Disordered" evidence="1">
    <location>
        <begin position="682"/>
        <end position="735"/>
    </location>
</feature>
<organism evidence="2">
    <name type="scientific">Phaeomonas parva</name>
    <dbReference type="NCBI Taxonomy" id="124430"/>
    <lineage>
        <taxon>Eukaryota</taxon>
        <taxon>Sar</taxon>
        <taxon>Stramenopiles</taxon>
        <taxon>Ochrophyta</taxon>
        <taxon>Pinguiophyceae</taxon>
        <taxon>Pinguiochrysidales</taxon>
        <taxon>Pinguiochrysidaceae</taxon>
        <taxon>Phaeomonas</taxon>
    </lineage>
</organism>
<feature type="region of interest" description="Disordered" evidence="1">
    <location>
        <begin position="188"/>
        <end position="341"/>
    </location>
</feature>